<keyword evidence="2" id="KW-1185">Reference proteome</keyword>
<name>A0A8I6SFW0_CIMLE</name>
<reference evidence="1" key="1">
    <citation type="submission" date="2022-01" db="UniProtKB">
        <authorList>
            <consortium name="EnsemblMetazoa"/>
        </authorList>
    </citation>
    <scope>IDENTIFICATION</scope>
</reference>
<dbReference type="GeneID" id="112126724"/>
<protein>
    <submittedName>
        <fullName evidence="1">Uncharacterized protein</fullName>
    </submittedName>
</protein>
<dbReference type="OrthoDB" id="2668416at2759"/>
<accession>A0A8I6SFW0</accession>
<dbReference type="KEGG" id="clec:112126724"/>
<dbReference type="EnsemblMetazoa" id="XM_024226397.1">
    <property type="protein sequence ID" value="XP_024082165.1"/>
    <property type="gene ID" value="LOC112126724"/>
</dbReference>
<evidence type="ECO:0000313" key="1">
    <source>
        <dbReference type="EnsemblMetazoa" id="XP_024082165.1"/>
    </source>
</evidence>
<organism evidence="1 2">
    <name type="scientific">Cimex lectularius</name>
    <name type="common">Bed bug</name>
    <name type="synonym">Acanthia lectularia</name>
    <dbReference type="NCBI Taxonomy" id="79782"/>
    <lineage>
        <taxon>Eukaryota</taxon>
        <taxon>Metazoa</taxon>
        <taxon>Ecdysozoa</taxon>
        <taxon>Arthropoda</taxon>
        <taxon>Hexapoda</taxon>
        <taxon>Insecta</taxon>
        <taxon>Pterygota</taxon>
        <taxon>Neoptera</taxon>
        <taxon>Paraneoptera</taxon>
        <taxon>Hemiptera</taxon>
        <taxon>Heteroptera</taxon>
        <taxon>Panheteroptera</taxon>
        <taxon>Cimicomorpha</taxon>
        <taxon>Cimicidae</taxon>
        <taxon>Cimex</taxon>
    </lineage>
</organism>
<dbReference type="AlphaFoldDB" id="A0A8I6SFW0"/>
<dbReference type="Proteomes" id="UP000494040">
    <property type="component" value="Unassembled WGS sequence"/>
</dbReference>
<evidence type="ECO:0000313" key="2">
    <source>
        <dbReference type="Proteomes" id="UP000494040"/>
    </source>
</evidence>
<proteinExistence type="predicted"/>
<sequence length="188" mass="22007">MCVNQLLVVLGQMGSKRLVRSKELAPGFEGFWAGLTVFFVGTTLDGMQWKFGYSVHNMTRAMEKQKRKTEHWIRPLTMKRVALGQFYCLFGELRRYPAGPVLNFHNKLVRVHPRSAFFLPDCLPLLFYSCLSSVWRTPFTLHCFDQFRRNPVEHSVDGRWCTNGARQRHYDGNFHNRISIRSFVGRVF</sequence>
<dbReference type="RefSeq" id="XP_024082165.1">
    <property type="nucleotide sequence ID" value="XM_024226397.1"/>
</dbReference>